<name>A0A0G4G9F6_VITBC</name>
<feature type="compositionally biased region" description="Polar residues" evidence="1">
    <location>
        <begin position="142"/>
        <end position="151"/>
    </location>
</feature>
<keyword evidence="4" id="KW-1185">Reference proteome</keyword>
<dbReference type="EMBL" id="CDMY01000596">
    <property type="protein sequence ID" value="CEM25309.1"/>
    <property type="molecule type" value="Genomic_DNA"/>
</dbReference>
<feature type="compositionally biased region" description="Low complexity" evidence="1">
    <location>
        <begin position="118"/>
        <end position="127"/>
    </location>
</feature>
<feature type="compositionally biased region" description="Acidic residues" evidence="1">
    <location>
        <begin position="626"/>
        <end position="637"/>
    </location>
</feature>
<feature type="compositionally biased region" description="Pro residues" evidence="1">
    <location>
        <begin position="201"/>
        <end position="222"/>
    </location>
</feature>
<evidence type="ECO:0000313" key="4">
    <source>
        <dbReference type="Proteomes" id="UP000041254"/>
    </source>
</evidence>
<dbReference type="InParanoid" id="A0A0G4G9F6"/>
<feature type="region of interest" description="Disordered" evidence="1">
    <location>
        <begin position="261"/>
        <end position="350"/>
    </location>
</feature>
<sequence length="655" mass="68164">MDAFLCSSQDEGVGSASAAPDPSFRQPAAPARRFGFNRGALGFRRAFQQPTGPNRPLIQSNSGGEAAAPAAAAAAGGQGGGRRLFGGGLQGAFLSQSGGLASQDHLPSQPPFPPSQQPPFRASQRPAGLRPLGGAQFRHPTGPSQPSNGRAYQSGRDDGSSQAWDDIASDNPVAASEQPPFWQSQRAPQASAAYNSNNRPFRPPPSQASMPPPPPPPPPAPFMPSQLTANHPRPLKRLAGGLLMKPGTVVKKPFSGVVQSSLAASSQASHSRGGEREGGGRGGGGDDGMDAFMLDEVGDEGDGGPMRLPGPAGLQMGRRRAIKMKRMKHEDGDGGGDDEEEDDDDGDADAGKPYFLGDFASWMEALEALGLPVHDDFHVGKTYYPSQSDPASANSFVAKNNIASILRSNKPFMKVPQMLVLLKSVIKSSDDGTVILVADPTGQMPAVVQRDAWQASAHTLQHGATLILNDVTAFEEGPTGKLFIISLRSLNVIAAQGLSSSSSGGSRTKRPLDSSVDGPPTAFARTHAPQRDGDEMMTPADSIFLDQNPPNPYHPAPSSAAPWRPIVPPPQAIHNPPAPRSVPPFFAPPRGMFTGRGRGRGGMTQGRAPGPAAAAAAAAAASLGGGDDDGGAAADNDAEMQDFFDRLKSTAKRRS</sequence>
<feature type="compositionally biased region" description="Low complexity" evidence="1">
    <location>
        <begin position="62"/>
        <end position="75"/>
    </location>
</feature>
<gene>
    <name evidence="3" type="ORF">Vbra_22052</name>
</gene>
<feature type="compositionally biased region" description="Gly residues" evidence="1">
    <location>
        <begin position="76"/>
        <end position="90"/>
    </location>
</feature>
<organism evidence="3 4">
    <name type="scientific">Vitrella brassicaformis (strain CCMP3155)</name>
    <dbReference type="NCBI Taxonomy" id="1169540"/>
    <lineage>
        <taxon>Eukaryota</taxon>
        <taxon>Sar</taxon>
        <taxon>Alveolata</taxon>
        <taxon>Colpodellida</taxon>
        <taxon>Vitrellaceae</taxon>
        <taxon>Vitrella</taxon>
    </lineage>
</organism>
<dbReference type="OrthoDB" id="21443at2759"/>
<dbReference type="Pfam" id="PF15072">
    <property type="entry name" value="HROB"/>
    <property type="match status" value="1"/>
</dbReference>
<dbReference type="VEuPathDB" id="CryptoDB:Vbra_22052"/>
<feature type="compositionally biased region" description="Basic residues" evidence="1">
    <location>
        <begin position="317"/>
        <end position="327"/>
    </location>
</feature>
<protein>
    <recommendedName>
        <fullName evidence="2">Homologous recombination OB-fold protein OB-fold domain-containing protein</fullName>
    </recommendedName>
</protein>
<feature type="compositionally biased region" description="Polar residues" evidence="1">
    <location>
        <begin position="1"/>
        <end position="10"/>
    </location>
</feature>
<dbReference type="Proteomes" id="UP000041254">
    <property type="component" value="Unassembled WGS sequence"/>
</dbReference>
<reference evidence="3 4" key="1">
    <citation type="submission" date="2014-11" db="EMBL/GenBank/DDBJ databases">
        <authorList>
            <person name="Zhu J."/>
            <person name="Qi W."/>
            <person name="Song R."/>
        </authorList>
    </citation>
    <scope>NUCLEOTIDE SEQUENCE [LARGE SCALE GENOMIC DNA]</scope>
</reference>
<feature type="compositionally biased region" description="Pro residues" evidence="1">
    <location>
        <begin position="108"/>
        <end position="117"/>
    </location>
</feature>
<feature type="compositionally biased region" description="Acidic residues" evidence="1">
    <location>
        <begin position="333"/>
        <end position="348"/>
    </location>
</feature>
<feature type="compositionally biased region" description="Polar residues" evidence="1">
    <location>
        <begin position="48"/>
        <end position="61"/>
    </location>
</feature>
<feature type="region of interest" description="Disordered" evidence="1">
    <location>
        <begin position="498"/>
        <end position="576"/>
    </location>
</feature>
<dbReference type="InterPro" id="IPR058570">
    <property type="entry name" value="HROB_OB"/>
</dbReference>
<dbReference type="GO" id="GO:0000725">
    <property type="term" value="P:recombinational repair"/>
    <property type="evidence" value="ECO:0007669"/>
    <property type="project" value="InterPro"/>
</dbReference>
<feature type="region of interest" description="Disordered" evidence="1">
    <location>
        <begin position="618"/>
        <end position="637"/>
    </location>
</feature>
<evidence type="ECO:0000256" key="1">
    <source>
        <dbReference type="SAM" id="MobiDB-lite"/>
    </source>
</evidence>
<feature type="region of interest" description="Disordered" evidence="1">
    <location>
        <begin position="1"/>
        <end position="244"/>
    </location>
</feature>
<feature type="compositionally biased region" description="Polar residues" evidence="1">
    <location>
        <begin position="181"/>
        <end position="194"/>
    </location>
</feature>
<feature type="domain" description="Homologous recombination OB-fold protein OB-fold" evidence="2">
    <location>
        <begin position="414"/>
        <end position="493"/>
    </location>
</feature>
<proteinExistence type="predicted"/>
<feature type="compositionally biased region" description="Pro residues" evidence="1">
    <location>
        <begin position="565"/>
        <end position="576"/>
    </location>
</feature>
<accession>A0A0G4G9F6</accession>
<feature type="compositionally biased region" description="Low complexity" evidence="1">
    <location>
        <begin position="261"/>
        <end position="271"/>
    </location>
</feature>
<dbReference type="AlphaFoldDB" id="A0A0G4G9F6"/>
<evidence type="ECO:0000313" key="3">
    <source>
        <dbReference type="EMBL" id="CEM25309.1"/>
    </source>
</evidence>
<evidence type="ECO:0000259" key="2">
    <source>
        <dbReference type="Pfam" id="PF15072"/>
    </source>
</evidence>